<dbReference type="Pfam" id="PF05600">
    <property type="entry name" value="CDK5RAP3"/>
    <property type="match status" value="1"/>
</dbReference>
<sequence length="609" mass="67384">MVAEMATVEKVAEGVKFQESELPIDIIYSKLAEWLVDRKKIPAEWRKRLGVIQQKKVQALASLPRDVDTRLLTCTEETTGYLESKQIRDILAASKPEARTLFGRLSGAAGTWDEIVRLYERDSVYLGEAAHIMVQNTNYEIPYLRRQIAKWKHQLADLDRKEADYRRNAAASAQKFQQTCEELGIQGRDVKKELLELTLHLPDTFKDVSDAVCDSKVKQAVDYYRSFVAYAHTESGAEPPVVVHTVVELQSRPPEPAELSAIGRMFLAKATAKAYGKEDQNRPLNGTGEKVCDSDGVAPPSINWDIGSVDPAAELGSSTDDKPVEISWDIGELDLNQEPPDDLQVEGDTIASGTREVAGVVHSIEDQEQQMTTEHEIQWDIDVTDTALAAPLEIDWDIGIVVPEGIDGDGVSALQALGNEADGAGTGEVDGVARDETLPHALSTVEYRNMLVNDLFELSAFLRQRKLELSSSNGSAMLDQLQVSAPVEVQQHGIASLEVMDQGVSNALKLLTSDKTRNLIMLATSTRFLERLEKSVLDKKASQRKLLESVGEIEKKRGEVHNLLNATWPKHDAVLTRTRELKHLVEKTISSQYAGRPVHIIGEINNVLG</sequence>
<evidence type="ECO:0000256" key="1">
    <source>
        <dbReference type="ARBA" id="ARBA00007478"/>
    </source>
</evidence>
<dbReference type="GO" id="GO:0012505">
    <property type="term" value="C:endomembrane system"/>
    <property type="evidence" value="ECO:0007669"/>
    <property type="project" value="TreeGrafter"/>
</dbReference>
<dbReference type="OrthoDB" id="340432at2759"/>
<dbReference type="STRING" id="69332.A0A388KG82"/>
<evidence type="ECO:0000313" key="3">
    <source>
        <dbReference type="EMBL" id="GBG69051.1"/>
    </source>
</evidence>
<dbReference type="Gramene" id="GBG69051">
    <property type="protein sequence ID" value="GBG69051"/>
    <property type="gene ID" value="CBR_g3749"/>
</dbReference>
<comment type="similarity">
    <text evidence="1">Belongs to the CDK5RAP3 family.</text>
</comment>
<evidence type="ECO:0000313" key="4">
    <source>
        <dbReference type="Proteomes" id="UP000265515"/>
    </source>
</evidence>
<reference evidence="3 4" key="1">
    <citation type="journal article" date="2018" name="Cell">
        <title>The Chara Genome: Secondary Complexity and Implications for Plant Terrestrialization.</title>
        <authorList>
            <person name="Nishiyama T."/>
            <person name="Sakayama H."/>
            <person name="Vries J.D."/>
            <person name="Buschmann H."/>
            <person name="Saint-Marcoux D."/>
            <person name="Ullrich K.K."/>
            <person name="Haas F.B."/>
            <person name="Vanderstraeten L."/>
            <person name="Becker D."/>
            <person name="Lang D."/>
            <person name="Vosolsobe S."/>
            <person name="Rombauts S."/>
            <person name="Wilhelmsson P.K.I."/>
            <person name="Janitza P."/>
            <person name="Kern R."/>
            <person name="Heyl A."/>
            <person name="Rumpler F."/>
            <person name="Villalobos L.I.A.C."/>
            <person name="Clay J.M."/>
            <person name="Skokan R."/>
            <person name="Toyoda A."/>
            <person name="Suzuki Y."/>
            <person name="Kagoshima H."/>
            <person name="Schijlen E."/>
            <person name="Tajeshwar N."/>
            <person name="Catarino B."/>
            <person name="Hetherington A.J."/>
            <person name="Saltykova A."/>
            <person name="Bonnot C."/>
            <person name="Breuninger H."/>
            <person name="Symeonidi A."/>
            <person name="Radhakrishnan G.V."/>
            <person name="Van Nieuwerburgh F."/>
            <person name="Deforce D."/>
            <person name="Chang C."/>
            <person name="Karol K.G."/>
            <person name="Hedrich R."/>
            <person name="Ulvskov P."/>
            <person name="Glockner G."/>
            <person name="Delwiche C.F."/>
            <person name="Petrasek J."/>
            <person name="Van de Peer Y."/>
            <person name="Friml J."/>
            <person name="Beilby M."/>
            <person name="Dolan L."/>
            <person name="Kohara Y."/>
            <person name="Sugano S."/>
            <person name="Fujiyama A."/>
            <person name="Delaux P.-M."/>
            <person name="Quint M."/>
            <person name="TheiBen G."/>
            <person name="Hagemann M."/>
            <person name="Harholt J."/>
            <person name="Dunand C."/>
            <person name="Zachgo S."/>
            <person name="Langdale J."/>
            <person name="Maumus F."/>
            <person name="Straeten D.V.D."/>
            <person name="Gould S.B."/>
            <person name="Rensing S.A."/>
        </authorList>
    </citation>
    <scope>NUCLEOTIDE SEQUENCE [LARGE SCALE GENOMIC DNA]</scope>
    <source>
        <strain evidence="3 4">S276</strain>
    </source>
</reference>
<comment type="caution">
    <text evidence="3">The sequence shown here is derived from an EMBL/GenBank/DDBJ whole genome shotgun (WGS) entry which is preliminary data.</text>
</comment>
<evidence type="ECO:0008006" key="5">
    <source>
        <dbReference type="Google" id="ProtNLM"/>
    </source>
</evidence>
<dbReference type="GO" id="GO:0072344">
    <property type="term" value="P:rescue of stalled ribosome"/>
    <property type="evidence" value="ECO:0007669"/>
    <property type="project" value="EnsemblPlants"/>
</dbReference>
<dbReference type="EMBL" id="BFEA01000109">
    <property type="protein sequence ID" value="GBG69051.1"/>
    <property type="molecule type" value="Genomic_DNA"/>
</dbReference>
<dbReference type="PANTHER" id="PTHR14894">
    <property type="entry name" value="CDK5 REGULATORY SUBUNIT-ASSOCIATED PROTEIN 3"/>
    <property type="match status" value="1"/>
</dbReference>
<protein>
    <recommendedName>
        <fullName evidence="5">CDK5RAP3-like protein</fullName>
    </recommendedName>
</protein>
<dbReference type="GO" id="GO:0007346">
    <property type="term" value="P:regulation of mitotic cell cycle"/>
    <property type="evidence" value="ECO:0007669"/>
    <property type="project" value="TreeGrafter"/>
</dbReference>
<feature type="region of interest" description="Disordered" evidence="2">
    <location>
        <begin position="278"/>
        <end position="323"/>
    </location>
</feature>
<proteinExistence type="inferred from homology"/>
<keyword evidence="4" id="KW-1185">Reference proteome</keyword>
<evidence type="ECO:0000256" key="2">
    <source>
        <dbReference type="SAM" id="MobiDB-lite"/>
    </source>
</evidence>
<dbReference type="AlphaFoldDB" id="A0A388KG82"/>
<dbReference type="OMA" id="CRLYEKN"/>
<dbReference type="GO" id="GO:0140501">
    <property type="term" value="P:positive regulation of reticulophagy"/>
    <property type="evidence" value="ECO:0007669"/>
    <property type="project" value="EnsemblPlants"/>
</dbReference>
<dbReference type="PANTHER" id="PTHR14894:SF0">
    <property type="entry name" value="CDK5 REGULATORY SUBUNIT-ASSOCIATED PROTEIN 3"/>
    <property type="match status" value="1"/>
</dbReference>
<dbReference type="Proteomes" id="UP000265515">
    <property type="component" value="Unassembled WGS sequence"/>
</dbReference>
<gene>
    <name evidence="3" type="ORF">CBR_g3749</name>
</gene>
<dbReference type="InterPro" id="IPR008491">
    <property type="entry name" value="CDK5RAP3"/>
</dbReference>
<organism evidence="3 4">
    <name type="scientific">Chara braunii</name>
    <name type="common">Braun's stonewort</name>
    <dbReference type="NCBI Taxonomy" id="69332"/>
    <lineage>
        <taxon>Eukaryota</taxon>
        <taxon>Viridiplantae</taxon>
        <taxon>Streptophyta</taxon>
        <taxon>Charophyceae</taxon>
        <taxon>Charales</taxon>
        <taxon>Characeae</taxon>
        <taxon>Chara</taxon>
    </lineage>
</organism>
<accession>A0A388KG82</accession>
<name>A0A388KG82_CHABU</name>